<dbReference type="EMBL" id="JAGIKX010000001">
    <property type="protein sequence ID" value="MBP2256373.1"/>
    <property type="molecule type" value="Genomic_DNA"/>
</dbReference>
<comment type="similarity">
    <text evidence="1">Belongs to the UPF0302 family.</text>
</comment>
<dbReference type="Gene3D" id="4.10.810.10">
    <property type="entry name" value="Virus Scaffolding Protein, Chain A"/>
    <property type="match status" value="1"/>
</dbReference>
<dbReference type="InterPro" id="IPR014957">
    <property type="entry name" value="IDEAL_dom"/>
</dbReference>
<dbReference type="SMART" id="SM00914">
    <property type="entry name" value="IDEAL"/>
    <property type="match status" value="1"/>
</dbReference>
<proteinExistence type="inferred from homology"/>
<accession>A0ABS4S4G5</accession>
<dbReference type="NCBIfam" id="NF002965">
    <property type="entry name" value="PRK03636.1"/>
    <property type="match status" value="1"/>
</dbReference>
<dbReference type="PIRSF" id="PIRSF007165">
    <property type="entry name" value="UCP007165"/>
    <property type="match status" value="1"/>
</dbReference>
<dbReference type="Proteomes" id="UP001519294">
    <property type="component" value="Unassembled WGS sequence"/>
</dbReference>
<feature type="domain" description="IDEAL" evidence="2">
    <location>
        <begin position="139"/>
        <end position="175"/>
    </location>
</feature>
<evidence type="ECO:0000256" key="1">
    <source>
        <dbReference type="HAMAP-Rule" id="MF_00760"/>
    </source>
</evidence>
<dbReference type="InterPro" id="IPR038091">
    <property type="entry name" value="UPF0302_N_sf"/>
</dbReference>
<organism evidence="3 4">
    <name type="scientific">Virgibacillus alimentarius</name>
    <dbReference type="NCBI Taxonomy" id="698769"/>
    <lineage>
        <taxon>Bacteria</taxon>
        <taxon>Bacillati</taxon>
        <taxon>Bacillota</taxon>
        <taxon>Bacilli</taxon>
        <taxon>Bacillales</taxon>
        <taxon>Bacillaceae</taxon>
        <taxon>Virgibacillus</taxon>
    </lineage>
</organism>
<dbReference type="InterPro" id="IPR027393">
    <property type="entry name" value="Virus_scaffolding_prot_C"/>
</dbReference>
<comment type="caution">
    <text evidence="3">The sequence shown here is derived from an EMBL/GenBank/DDBJ whole genome shotgun (WGS) entry which is preliminary data.</text>
</comment>
<evidence type="ECO:0000259" key="2">
    <source>
        <dbReference type="SMART" id="SM00914"/>
    </source>
</evidence>
<evidence type="ECO:0000313" key="4">
    <source>
        <dbReference type="Proteomes" id="UP001519294"/>
    </source>
</evidence>
<sequence length="191" mass="22986">MQTPISVQDKKSFIQWFLNHYQLKKRESVWILNYLVNHSEILANVHFVREAKFCPRGIIITTYCSDEVPFRFYKKQLVTTDAEKSFHDIRLNQDEPLYIQLNFKNAKQSAFYVAVLEENPYIPNEYFITKKDKQIAKRIMDKSLFDYKRKTLKHQIDCALDEMNEKKFMDLSEKLRKLEEAYLNQPKTLMQ</sequence>
<dbReference type="Gene3D" id="3.40.1530.30">
    <property type="entry name" value="Uncharacterised family UPF0302, N-terminal domain"/>
    <property type="match status" value="1"/>
</dbReference>
<dbReference type="InterPro" id="IPR011188">
    <property type="entry name" value="UPF0302"/>
</dbReference>
<name>A0ABS4S4G5_9BACI</name>
<reference evidence="3 4" key="1">
    <citation type="submission" date="2021-03" db="EMBL/GenBank/DDBJ databases">
        <title>Genomic Encyclopedia of Type Strains, Phase IV (KMG-IV): sequencing the most valuable type-strain genomes for metagenomic binning, comparative biology and taxonomic classification.</title>
        <authorList>
            <person name="Goeker M."/>
        </authorList>
    </citation>
    <scope>NUCLEOTIDE SEQUENCE [LARGE SCALE GENOMIC DNA]</scope>
    <source>
        <strain evidence="3 4">DSM 25790</strain>
    </source>
</reference>
<protein>
    <recommendedName>
        <fullName evidence="1">UPF0302 protein J2Z81_000305</fullName>
    </recommendedName>
</protein>
<dbReference type="RefSeq" id="WP_029267888.1">
    <property type="nucleotide sequence ID" value="NZ_JAGIKX010000001.1"/>
</dbReference>
<gene>
    <name evidence="3" type="ORF">J2Z81_000305</name>
</gene>
<dbReference type="InterPro" id="IPR014963">
    <property type="entry name" value="UPF0302_N"/>
</dbReference>
<keyword evidence="4" id="KW-1185">Reference proteome</keyword>
<dbReference type="HAMAP" id="MF_00760">
    <property type="entry name" value="UPF0302"/>
    <property type="match status" value="1"/>
</dbReference>
<dbReference type="Pfam" id="PF08864">
    <property type="entry name" value="UPF0302"/>
    <property type="match status" value="1"/>
</dbReference>
<dbReference type="Pfam" id="PF08858">
    <property type="entry name" value="IDEAL"/>
    <property type="match status" value="1"/>
</dbReference>
<evidence type="ECO:0000313" key="3">
    <source>
        <dbReference type="EMBL" id="MBP2256373.1"/>
    </source>
</evidence>